<reference evidence="2" key="1">
    <citation type="submission" date="2021-01" db="EMBL/GenBank/DDBJ databases">
        <title>Adiantum capillus-veneris genome.</title>
        <authorList>
            <person name="Fang Y."/>
            <person name="Liao Q."/>
        </authorList>
    </citation>
    <scope>NUCLEOTIDE SEQUENCE</scope>
    <source>
        <strain evidence="2">H3</strain>
        <tissue evidence="2">Leaf</tissue>
    </source>
</reference>
<comment type="caution">
    <text evidence="2">The sequence shown here is derived from an EMBL/GenBank/DDBJ whole genome shotgun (WGS) entry which is preliminary data.</text>
</comment>
<dbReference type="OrthoDB" id="29853at2759"/>
<proteinExistence type="inferred from homology"/>
<dbReference type="GO" id="GO:0015031">
    <property type="term" value="P:protein transport"/>
    <property type="evidence" value="ECO:0007669"/>
    <property type="project" value="InterPro"/>
</dbReference>
<dbReference type="Proteomes" id="UP000886520">
    <property type="component" value="Chromosome 15"/>
</dbReference>
<dbReference type="FunFam" id="1.20.1260.60:FF:000002">
    <property type="entry name" value="Vacuolar protein sorting-associated protein IST1"/>
    <property type="match status" value="1"/>
</dbReference>
<evidence type="ECO:0000313" key="2">
    <source>
        <dbReference type="EMBL" id="KAI5068998.1"/>
    </source>
</evidence>
<dbReference type="InterPro" id="IPR042277">
    <property type="entry name" value="IST1-like"/>
</dbReference>
<evidence type="ECO:0000256" key="1">
    <source>
        <dbReference type="ARBA" id="ARBA00005536"/>
    </source>
</evidence>
<dbReference type="Pfam" id="PF03398">
    <property type="entry name" value="Ist1"/>
    <property type="match status" value="1"/>
</dbReference>
<dbReference type="Gene3D" id="1.20.1260.60">
    <property type="entry name" value="Vacuolar protein sorting-associated protein Ist1"/>
    <property type="match status" value="1"/>
</dbReference>
<sequence>MGHPPGDQVEGRTHKLFPSTSFHASSTDLMTNHIGHTFHRFNNEARLLDVAQLLQLVQEDRALATVSLAIKEKIAIQSGEMFSRQVKKFVNLLRLSPKGAKLQEWQSLLGKSISQCITQRKKTEAKMTILRKDVAQFLQLGQEDRALTTVSLAIKEKSAIESYDLLQSYCEKLIGEVHTLIEERECPIILKEAVASLIYATSRCTARLTELSELRMLFITQFGKKFVEAAANNETDGGVSSQLVEILSRHKPTLEYKLEIMKGIASDFNVNWRPTQSQA</sequence>
<comment type="similarity">
    <text evidence="1">Belongs to the IST1 family.</text>
</comment>
<dbReference type="EMBL" id="JABFUD020000015">
    <property type="protein sequence ID" value="KAI5068998.1"/>
    <property type="molecule type" value="Genomic_DNA"/>
</dbReference>
<protein>
    <submittedName>
        <fullName evidence="2">Uncharacterized protein</fullName>
    </submittedName>
</protein>
<dbReference type="PANTHER" id="PTHR12161:SF16">
    <property type="entry name" value="REGULATOR OF VPS4 ACTIVITY IN THE MVB PATHWAY PROTEIN"/>
    <property type="match status" value="1"/>
</dbReference>
<keyword evidence="3" id="KW-1185">Reference proteome</keyword>
<organism evidence="2 3">
    <name type="scientific">Adiantum capillus-veneris</name>
    <name type="common">Maidenhair fern</name>
    <dbReference type="NCBI Taxonomy" id="13818"/>
    <lineage>
        <taxon>Eukaryota</taxon>
        <taxon>Viridiplantae</taxon>
        <taxon>Streptophyta</taxon>
        <taxon>Embryophyta</taxon>
        <taxon>Tracheophyta</taxon>
        <taxon>Polypodiopsida</taxon>
        <taxon>Polypodiidae</taxon>
        <taxon>Polypodiales</taxon>
        <taxon>Pteridineae</taxon>
        <taxon>Pteridaceae</taxon>
        <taxon>Vittarioideae</taxon>
        <taxon>Adiantum</taxon>
    </lineage>
</organism>
<dbReference type="AlphaFoldDB" id="A0A9D4UJE2"/>
<dbReference type="PANTHER" id="PTHR12161">
    <property type="entry name" value="IST1 FAMILY MEMBER"/>
    <property type="match status" value="1"/>
</dbReference>
<name>A0A9D4UJE2_ADICA</name>
<dbReference type="InterPro" id="IPR005061">
    <property type="entry name" value="Ist1"/>
</dbReference>
<gene>
    <name evidence="2" type="ORF">GOP47_0015299</name>
</gene>
<accession>A0A9D4UJE2</accession>
<evidence type="ECO:0000313" key="3">
    <source>
        <dbReference type="Proteomes" id="UP000886520"/>
    </source>
</evidence>